<dbReference type="EMBL" id="DWWK01000179">
    <property type="protein sequence ID" value="HJC39530.1"/>
    <property type="molecule type" value="Genomic_DNA"/>
</dbReference>
<feature type="transmembrane region" description="Helical" evidence="3">
    <location>
        <begin position="123"/>
        <end position="142"/>
    </location>
</feature>
<keyword evidence="2 3" id="KW-0472">Membrane</keyword>
<dbReference type="PANTHER" id="PTHR34295">
    <property type="entry name" value="BIOTIN TRANSPORTER BIOY"/>
    <property type="match status" value="1"/>
</dbReference>
<dbReference type="GO" id="GO:0015225">
    <property type="term" value="F:biotin transmembrane transporter activity"/>
    <property type="evidence" value="ECO:0007669"/>
    <property type="project" value="UniProtKB-UniRule"/>
</dbReference>
<keyword evidence="2" id="KW-0813">Transport</keyword>
<evidence type="ECO:0000256" key="3">
    <source>
        <dbReference type="SAM" id="Phobius"/>
    </source>
</evidence>
<evidence type="ECO:0000256" key="2">
    <source>
        <dbReference type="PIRNR" id="PIRNR016661"/>
    </source>
</evidence>
<comment type="caution">
    <text evidence="4">The sequence shown here is derived from an EMBL/GenBank/DDBJ whole genome shotgun (WGS) entry which is preliminary data.</text>
</comment>
<proteinExistence type="inferred from homology"/>
<dbReference type="AlphaFoldDB" id="A0A9D2NY88"/>
<feature type="transmembrane region" description="Helical" evidence="3">
    <location>
        <begin position="94"/>
        <end position="111"/>
    </location>
</feature>
<feature type="transmembrane region" description="Helical" evidence="3">
    <location>
        <begin position="66"/>
        <end position="88"/>
    </location>
</feature>
<dbReference type="PANTHER" id="PTHR34295:SF1">
    <property type="entry name" value="BIOTIN TRANSPORTER BIOY"/>
    <property type="match status" value="1"/>
</dbReference>
<dbReference type="InterPro" id="IPR003784">
    <property type="entry name" value="BioY"/>
</dbReference>
<dbReference type="Pfam" id="PF02632">
    <property type="entry name" value="BioY"/>
    <property type="match status" value="1"/>
</dbReference>
<dbReference type="GO" id="GO:0005886">
    <property type="term" value="C:plasma membrane"/>
    <property type="evidence" value="ECO:0007669"/>
    <property type="project" value="UniProtKB-SubCell"/>
</dbReference>
<feature type="transmembrane region" description="Helical" evidence="3">
    <location>
        <begin position="16"/>
        <end position="34"/>
    </location>
</feature>
<comment type="subcellular location">
    <subcellularLocation>
        <location evidence="2">Cell membrane</location>
        <topology evidence="2">Multi-pass membrane protein</topology>
    </subcellularLocation>
</comment>
<dbReference type="PIRSF" id="PIRSF016661">
    <property type="entry name" value="BioY"/>
    <property type="match status" value="1"/>
</dbReference>
<accession>A0A9D2NY88</accession>
<keyword evidence="3" id="KW-0812">Transmembrane</keyword>
<feature type="transmembrane region" description="Helical" evidence="3">
    <location>
        <begin position="40"/>
        <end position="59"/>
    </location>
</feature>
<dbReference type="Proteomes" id="UP000823894">
    <property type="component" value="Unassembled WGS sequence"/>
</dbReference>
<keyword evidence="3" id="KW-1133">Transmembrane helix</keyword>
<gene>
    <name evidence="4" type="ORF">H9757_10810</name>
</gene>
<comment type="similarity">
    <text evidence="1 2">Belongs to the BioY family.</text>
</comment>
<evidence type="ECO:0000313" key="4">
    <source>
        <dbReference type="EMBL" id="HJC39530.1"/>
    </source>
</evidence>
<sequence length="185" mass="19185">MKDNTISAGSTKTKRLTLIGLSAALLCILGPLSIPLPVSPVPITLTNFAVYIIIYILGMHSGTVSVLIYLCLGAVGLPVFSAFSGGLGKLAGPTGGYLAGFLFLALIQGFLMERFPGKNTAAVFGMILGLAVCYLFGTIWLARQMSLTFTAALGVGVLPYLPGDAVKIILAAVAGPKLRAAVKRI</sequence>
<organism evidence="4 5">
    <name type="scientific">Candidatus Mediterraneibacter faecigallinarum</name>
    <dbReference type="NCBI Taxonomy" id="2838669"/>
    <lineage>
        <taxon>Bacteria</taxon>
        <taxon>Bacillati</taxon>
        <taxon>Bacillota</taxon>
        <taxon>Clostridia</taxon>
        <taxon>Lachnospirales</taxon>
        <taxon>Lachnospiraceae</taxon>
        <taxon>Mediterraneibacter</taxon>
    </lineage>
</organism>
<keyword evidence="2" id="KW-1003">Cell membrane</keyword>
<evidence type="ECO:0000256" key="1">
    <source>
        <dbReference type="ARBA" id="ARBA00010692"/>
    </source>
</evidence>
<reference evidence="4" key="1">
    <citation type="journal article" date="2021" name="PeerJ">
        <title>Extensive microbial diversity within the chicken gut microbiome revealed by metagenomics and culture.</title>
        <authorList>
            <person name="Gilroy R."/>
            <person name="Ravi A."/>
            <person name="Getino M."/>
            <person name="Pursley I."/>
            <person name="Horton D.L."/>
            <person name="Alikhan N.F."/>
            <person name="Baker D."/>
            <person name="Gharbi K."/>
            <person name="Hall N."/>
            <person name="Watson M."/>
            <person name="Adriaenssens E.M."/>
            <person name="Foster-Nyarko E."/>
            <person name="Jarju S."/>
            <person name="Secka A."/>
            <person name="Antonio M."/>
            <person name="Oren A."/>
            <person name="Chaudhuri R.R."/>
            <person name="La Ragione R."/>
            <person name="Hildebrand F."/>
            <person name="Pallen M.J."/>
        </authorList>
    </citation>
    <scope>NUCLEOTIDE SEQUENCE</scope>
    <source>
        <strain evidence="4">ChiGjej1B1-1692</strain>
    </source>
</reference>
<feature type="transmembrane region" description="Helical" evidence="3">
    <location>
        <begin position="148"/>
        <end position="174"/>
    </location>
</feature>
<evidence type="ECO:0000313" key="5">
    <source>
        <dbReference type="Proteomes" id="UP000823894"/>
    </source>
</evidence>
<dbReference type="Gene3D" id="1.10.1760.20">
    <property type="match status" value="1"/>
</dbReference>
<reference evidence="4" key="2">
    <citation type="submission" date="2021-04" db="EMBL/GenBank/DDBJ databases">
        <authorList>
            <person name="Gilroy R."/>
        </authorList>
    </citation>
    <scope>NUCLEOTIDE SEQUENCE</scope>
    <source>
        <strain evidence="4">ChiGjej1B1-1692</strain>
    </source>
</reference>
<protein>
    <recommendedName>
        <fullName evidence="2">Biotin transporter</fullName>
    </recommendedName>
</protein>
<name>A0A9D2NY88_9FIRM</name>